<protein>
    <submittedName>
        <fullName evidence="1">Uncharacterized protein</fullName>
    </submittedName>
</protein>
<proteinExistence type="predicted"/>
<gene>
    <name evidence="1" type="ORF">E5331_15310</name>
</gene>
<name>A0AC61RBH1_9BACT</name>
<sequence length="632" mass="70959">MRLFFVAGFAVASLCSIAKDPVVMTVDGKDVLKSEFEYLYHKNSRQQLEPQTIDDYVEMFKLYKRKVADAKACGIDTTATFRDEMRQYRRELAAPYLVDSTFIDALVQEALLHSSEEVETSHIMLLKTKDGVKNRRNIQLLDSIRGAIAGGADFGDLAVKYSADGSAKTNRGNLGYIPYGRYPYMFETAAYNLPEGEVSEIVESPVGYHVLLGGKHRPARGKVKVAHIMKMVPRDATDDARYKSEIDSIYDVVTADPDKFQTLASELSDDKGSARQGGMLPVFGPGEMVPEFEAVSYQLKPGETSHPFRSMYGWHIVKKYEDVAGPDADAIRKDVLKAISNPRDDRYTLMKRNRTERLAAKHNASLNLPFVEELSETVYKDGGDGLAERYSGDSFWIAEIDGKRIPASEFIAGLKLSDNNAAGVDISAAADSFFADALVNAEEDWLYENETDYRNLLNEYHDGSLLYEVSLRKVWDKASKDTEGLERYFKEHRNDYKWDAPRAKGYLVLASSDSVAAHLKKRLDGLAPDSVIPVVRKEFAGSAKIERMLVPKGVNATVDHLMFGAPEAKPQDSRYPISFVYQSRLIDSPEEMTDVKGQVTADYQTQLENEWIEELKKKYPVKLNKGVLKKVK</sequence>
<evidence type="ECO:0000313" key="1">
    <source>
        <dbReference type="EMBL" id="TGY77302.1"/>
    </source>
</evidence>
<reference evidence="1" key="1">
    <citation type="submission" date="2019-04" db="EMBL/GenBank/DDBJ databases">
        <title>Microbes associate with the intestines of laboratory mice.</title>
        <authorList>
            <person name="Navarre W."/>
            <person name="Wong E."/>
            <person name="Huang K."/>
            <person name="Tropini C."/>
            <person name="Ng K."/>
            <person name="Yu B."/>
        </authorList>
    </citation>
    <scope>NUCLEOTIDE SEQUENCE</scope>
    <source>
        <strain evidence="1">NM04_E33</strain>
    </source>
</reference>
<dbReference type="EMBL" id="SRYB01000027">
    <property type="protein sequence ID" value="TGY77302.1"/>
    <property type="molecule type" value="Genomic_DNA"/>
</dbReference>
<keyword evidence="2" id="KW-1185">Reference proteome</keyword>
<comment type="caution">
    <text evidence="1">The sequence shown here is derived from an EMBL/GenBank/DDBJ whole genome shotgun (WGS) entry which is preliminary data.</text>
</comment>
<organism evidence="1 2">
    <name type="scientific">Lepagella muris</name>
    <dbReference type="NCBI Taxonomy" id="3032870"/>
    <lineage>
        <taxon>Bacteria</taxon>
        <taxon>Pseudomonadati</taxon>
        <taxon>Bacteroidota</taxon>
        <taxon>Bacteroidia</taxon>
        <taxon>Bacteroidales</taxon>
        <taxon>Muribaculaceae</taxon>
        <taxon>Lepagella</taxon>
    </lineage>
</organism>
<accession>A0AC61RBH1</accession>
<dbReference type="Proteomes" id="UP000306319">
    <property type="component" value="Unassembled WGS sequence"/>
</dbReference>
<evidence type="ECO:0000313" key="2">
    <source>
        <dbReference type="Proteomes" id="UP000306319"/>
    </source>
</evidence>